<evidence type="ECO:0000313" key="3">
    <source>
        <dbReference type="Proteomes" id="UP000663505"/>
    </source>
</evidence>
<dbReference type="RefSeq" id="WP_206657519.1">
    <property type="nucleotide sequence ID" value="NZ_CP071182.1"/>
</dbReference>
<dbReference type="InterPro" id="IPR025736">
    <property type="entry name" value="PucR_C-HTH_dom"/>
</dbReference>
<proteinExistence type="predicted"/>
<sequence length="386" mass="43343">MKTAGMWWADTLESFAEAFAIRYDLVQERHPAVRDTGEWWVQGEVWCVQLDSWAHACWLDAVDNPAWRRVLTISLQNASAASTRQLSWRQVVTRHFSELVHHALTDNWPQEPDTHKLGLRLITRELTPPGCFAWLEFSSQSADAQEFRALVEQVIDAWIDVVFVGWTDHPTGLQAAVLFLQTGHQDGVDDEDFDEEDGYDPEGSEGLAAQVPLRPSPLRRTLHPLLDSLESDAMVPVKATVGAAVADVHDWANGLHTLAEAWRERTWFGPGQLIYEWGQQPIAYLLSGLSNGQMNPFLHMAARGTTGSMMLSPDLADTLQGVLAANLNISEASRLLYLHRNTLMNRIDRIRSQTGYDIRQFNDALVLWVAQVLLRRQGDSLPSSSG</sequence>
<evidence type="ECO:0000313" key="2">
    <source>
        <dbReference type="EMBL" id="QSO48183.1"/>
    </source>
</evidence>
<gene>
    <name evidence="2" type="ORF">JZ786_04040</name>
</gene>
<keyword evidence="3" id="KW-1185">Reference proteome</keyword>
<dbReference type="Pfam" id="PF13556">
    <property type="entry name" value="HTH_30"/>
    <property type="match status" value="1"/>
</dbReference>
<dbReference type="PANTHER" id="PTHR33744:SF15">
    <property type="entry name" value="CARBOHYDRATE DIACID REGULATOR"/>
    <property type="match status" value="1"/>
</dbReference>
<dbReference type="Proteomes" id="UP000663505">
    <property type="component" value="Chromosome"/>
</dbReference>
<accession>A0A9X7Z8D9</accession>
<protein>
    <submittedName>
        <fullName evidence="2">Helix-turn-helix domain-containing protein</fullName>
    </submittedName>
</protein>
<dbReference type="PANTHER" id="PTHR33744">
    <property type="entry name" value="CARBOHYDRATE DIACID REGULATOR"/>
    <property type="match status" value="1"/>
</dbReference>
<dbReference type="InterPro" id="IPR042070">
    <property type="entry name" value="PucR_C-HTH_sf"/>
</dbReference>
<dbReference type="InterPro" id="IPR051448">
    <property type="entry name" value="CdaR-like_regulators"/>
</dbReference>
<dbReference type="KEGG" id="afx:JZ786_04040"/>
<reference evidence="2 3" key="1">
    <citation type="submission" date="2021-02" db="EMBL/GenBank/DDBJ databases">
        <title>Alicyclobacillus curvatus sp. nov. and Alicyclobacillus mengziensis sp. nov., two acidophilic bacteria isolated from acid mine drainage.</title>
        <authorList>
            <person name="Huang Y."/>
        </authorList>
    </citation>
    <scope>NUCLEOTIDE SEQUENCE [LARGE SCALE GENOMIC DNA]</scope>
    <source>
        <strain evidence="2 3">S30H14</strain>
    </source>
</reference>
<name>A0A9X7Z8D9_9BACL</name>
<dbReference type="AlphaFoldDB" id="A0A9X7Z8D9"/>
<organism evidence="2 3">
    <name type="scientific">Alicyclobacillus mengziensis</name>
    <dbReference type="NCBI Taxonomy" id="2931921"/>
    <lineage>
        <taxon>Bacteria</taxon>
        <taxon>Bacillati</taxon>
        <taxon>Bacillota</taxon>
        <taxon>Bacilli</taxon>
        <taxon>Bacillales</taxon>
        <taxon>Alicyclobacillaceae</taxon>
        <taxon>Alicyclobacillus</taxon>
    </lineage>
</organism>
<dbReference type="EMBL" id="CP071182">
    <property type="protein sequence ID" value="QSO48183.1"/>
    <property type="molecule type" value="Genomic_DNA"/>
</dbReference>
<evidence type="ECO:0000259" key="1">
    <source>
        <dbReference type="Pfam" id="PF13556"/>
    </source>
</evidence>
<feature type="domain" description="PucR C-terminal helix-turn-helix" evidence="1">
    <location>
        <begin position="315"/>
        <end position="370"/>
    </location>
</feature>
<dbReference type="Gene3D" id="1.10.10.2840">
    <property type="entry name" value="PucR C-terminal helix-turn-helix domain"/>
    <property type="match status" value="1"/>
</dbReference>